<accession>A0A6J7EC82</accession>
<organism evidence="1">
    <name type="scientific">freshwater metagenome</name>
    <dbReference type="NCBI Taxonomy" id="449393"/>
    <lineage>
        <taxon>unclassified sequences</taxon>
        <taxon>metagenomes</taxon>
        <taxon>ecological metagenomes</taxon>
    </lineage>
</organism>
<dbReference type="PANTHER" id="PTHR37507:SF2">
    <property type="entry name" value="SPORULATION PROTEIN YDCC"/>
    <property type="match status" value="1"/>
</dbReference>
<dbReference type="InterPro" id="IPR029046">
    <property type="entry name" value="LolA/LolB/LppX"/>
</dbReference>
<dbReference type="SUPFAM" id="SSF89392">
    <property type="entry name" value="Prokaryotic lipoproteins and lipoprotein localization factors"/>
    <property type="match status" value="1"/>
</dbReference>
<reference evidence="1" key="1">
    <citation type="submission" date="2020-05" db="EMBL/GenBank/DDBJ databases">
        <authorList>
            <person name="Chiriac C."/>
            <person name="Salcher M."/>
            <person name="Ghai R."/>
            <person name="Kavagutti S V."/>
        </authorList>
    </citation>
    <scope>NUCLEOTIDE SEQUENCE</scope>
</reference>
<dbReference type="AlphaFoldDB" id="A0A6J7EC82"/>
<dbReference type="InterPro" id="IPR052944">
    <property type="entry name" value="Sporulation_related"/>
</dbReference>
<evidence type="ECO:0000313" key="1">
    <source>
        <dbReference type="EMBL" id="CAB4878800.1"/>
    </source>
</evidence>
<name>A0A6J7EC82_9ZZZZ</name>
<sequence>MIRFIRTASSRALSAAAIGLTGLLLGGAMVATGALSSDAKPAPKSLAQAVVDSQATRGTFSGVAARVTFKNSLVDSSVLGQGSDPLLGGGSGRLWADNNGNLRIELQSDGGGGDVQIVANDKQVWVSYGTTSTVYRAAMPARADKKRKADTHTPITVTTVENALKAIAGDVTISDPTPDNIGGRPAYTVTMEPKDKSGLLAGARVSWDASNGAPLAVALLAKGQADPVLDLHATDVQFGPVDASIFAITPPADAKIENIPVTDLLAKGKADAAKAKTTKRAKPVTGLAAVQAALPFTVNAPASLAGMDRTEVMLLGKDKSAVITYGTGLGAIAVVESAAKPAKKANTGGLELPTKTVGGVTITEFGTALGSIAMFTRDGVSYTLVGSVTTATLESAVSGL</sequence>
<gene>
    <name evidence="1" type="ORF">UFOPK3444_01198</name>
</gene>
<dbReference type="PANTHER" id="PTHR37507">
    <property type="entry name" value="SPORULATION PROTEIN YDCC"/>
    <property type="match status" value="1"/>
</dbReference>
<dbReference type="Gene3D" id="2.50.20.10">
    <property type="entry name" value="Lipoprotein localisation LolA/LolB/LppX"/>
    <property type="match status" value="1"/>
</dbReference>
<protein>
    <submittedName>
        <fullName evidence="1">Unannotated protein</fullName>
    </submittedName>
</protein>
<dbReference type="EMBL" id="CAFBLU010000021">
    <property type="protein sequence ID" value="CAB4878800.1"/>
    <property type="molecule type" value="Genomic_DNA"/>
</dbReference>
<proteinExistence type="predicted"/>